<reference evidence="2 3" key="1">
    <citation type="journal article" date="2019" name="Genome Biol. Evol.">
        <title>Insights into the evolution of the New World diploid cottons (Gossypium, subgenus Houzingenia) based on genome sequencing.</title>
        <authorList>
            <person name="Grover C.E."/>
            <person name="Arick M.A. 2nd"/>
            <person name="Thrash A."/>
            <person name="Conover J.L."/>
            <person name="Sanders W.S."/>
            <person name="Peterson D.G."/>
            <person name="Frelichowski J.E."/>
            <person name="Scheffler J.A."/>
            <person name="Scheffler B.E."/>
            <person name="Wendel J.F."/>
        </authorList>
    </citation>
    <scope>NUCLEOTIDE SEQUENCE [LARGE SCALE GENOMIC DNA]</scope>
    <source>
        <strain evidence="2">8</strain>
        <tissue evidence="2">Leaf</tissue>
    </source>
</reference>
<feature type="compositionally biased region" description="Polar residues" evidence="1">
    <location>
        <begin position="32"/>
        <end position="50"/>
    </location>
</feature>
<name>A0A7J9F571_9ROSI</name>
<evidence type="ECO:0000256" key="1">
    <source>
        <dbReference type="SAM" id="MobiDB-lite"/>
    </source>
</evidence>
<gene>
    <name evidence="2" type="ORF">Gotri_004453</name>
</gene>
<dbReference type="EMBL" id="JABEZW010000011">
    <property type="protein sequence ID" value="MBA0780341.1"/>
    <property type="molecule type" value="Genomic_DNA"/>
</dbReference>
<comment type="caution">
    <text evidence="2">The sequence shown here is derived from an EMBL/GenBank/DDBJ whole genome shotgun (WGS) entry which is preliminary data.</text>
</comment>
<keyword evidence="3" id="KW-1185">Reference proteome</keyword>
<protein>
    <submittedName>
        <fullName evidence="2">Uncharacterized protein</fullName>
    </submittedName>
</protein>
<feature type="region of interest" description="Disordered" evidence="1">
    <location>
        <begin position="1"/>
        <end position="60"/>
    </location>
</feature>
<accession>A0A7J9F571</accession>
<dbReference type="Proteomes" id="UP000593568">
    <property type="component" value="Unassembled WGS sequence"/>
</dbReference>
<evidence type="ECO:0000313" key="3">
    <source>
        <dbReference type="Proteomes" id="UP000593568"/>
    </source>
</evidence>
<proteinExistence type="predicted"/>
<organism evidence="2 3">
    <name type="scientific">Gossypium trilobum</name>
    <dbReference type="NCBI Taxonomy" id="34281"/>
    <lineage>
        <taxon>Eukaryota</taxon>
        <taxon>Viridiplantae</taxon>
        <taxon>Streptophyta</taxon>
        <taxon>Embryophyta</taxon>
        <taxon>Tracheophyta</taxon>
        <taxon>Spermatophyta</taxon>
        <taxon>Magnoliopsida</taxon>
        <taxon>eudicotyledons</taxon>
        <taxon>Gunneridae</taxon>
        <taxon>Pentapetalae</taxon>
        <taxon>rosids</taxon>
        <taxon>malvids</taxon>
        <taxon>Malvales</taxon>
        <taxon>Malvaceae</taxon>
        <taxon>Malvoideae</taxon>
        <taxon>Gossypium</taxon>
    </lineage>
</organism>
<evidence type="ECO:0000313" key="2">
    <source>
        <dbReference type="EMBL" id="MBA0780341.1"/>
    </source>
</evidence>
<dbReference type="AlphaFoldDB" id="A0A7J9F571"/>
<sequence length="60" mass="6594">MAPQGLFKASIAHAKRGNGNGNVEQRRVFPVQSPQVNVRRTGLEQTTNRLPGNRKPTAEI</sequence>